<reference evidence="2 3" key="1">
    <citation type="submission" date="2024-02" db="EMBL/GenBank/DDBJ databases">
        <authorList>
            <person name="Grouzdev D."/>
        </authorList>
    </citation>
    <scope>NUCLEOTIDE SEQUENCE [LARGE SCALE GENOMIC DNA]</scope>
    <source>
        <strain evidence="2 3">9N</strain>
    </source>
</reference>
<keyword evidence="3" id="KW-1185">Reference proteome</keyword>
<gene>
    <name evidence="2" type="ORF">V3H18_16505</name>
</gene>
<feature type="non-terminal residue" evidence="2">
    <location>
        <position position="1"/>
    </location>
</feature>
<feature type="region of interest" description="Disordered" evidence="1">
    <location>
        <begin position="94"/>
        <end position="123"/>
    </location>
</feature>
<feature type="region of interest" description="Disordered" evidence="1">
    <location>
        <begin position="637"/>
        <end position="658"/>
    </location>
</feature>
<evidence type="ECO:0000313" key="2">
    <source>
        <dbReference type="EMBL" id="MEF3368138.1"/>
    </source>
</evidence>
<name>A0ABU7XNL1_9HYPH</name>
<evidence type="ECO:0000256" key="1">
    <source>
        <dbReference type="SAM" id="MobiDB-lite"/>
    </source>
</evidence>
<sequence>ARAFTDIAGVLARARPGREEAKAFAALGERLDRIESRLDEQPAANARPIRSALARLESRLDLLASEDRGAGFEQAVKGLDRRIADIARRLDDEASHARAAKAPPPSVGAAGISDDGSPRGAAPRFDALQQSIDSIARRLDGLRQDSTERADIEIVATRQAEELRRDIQDMAKAIRELAPRASIAAIETTLRDLCARVESQRERGVADSALAPAERIVGELRAVMKDLDPSPFVRNLRVDIETIGHRLDRLQAQSLDASVVRDLARETHEIKRQLATLVARPMPLEKIETRLLDLARRIDGLNFSSGASAADLGEMIGAIRSIVSAETSKNFETFNNRLEQIARKLDDVAARADAAPLEEFVASLAKKIDSALDGKAQEAQAHMPAIEEIGRKIDRLETRFAEAPAAEPGADRQFADLATRIDELRLTLAQRIDGAADGGQFDPQALERQLAQLSYKIDRLDDPAANSWLGSLLSRPDQHSRLDEISERLESMQAALESRVEDGARIEARQSDLAALVEKLALRMNEAVDLEADGARGSVESRIDDLIERMDGARVAMTDAAEAAVRRATQEILREAAGVDVSALRATVESELFDIRKAQEESGQRARETLTAVHDTLERVVDRLTLFEEELNELRAAPARRESAPAGQSLETDERSLHRSSVQADFIAAARRAAQQAALEADLQQARRA</sequence>
<evidence type="ECO:0000313" key="3">
    <source>
        <dbReference type="Proteomes" id="UP001350748"/>
    </source>
</evidence>
<dbReference type="Proteomes" id="UP001350748">
    <property type="component" value="Unassembled WGS sequence"/>
</dbReference>
<organism evidence="2 3">
    <name type="scientific">Methylocystis borbori</name>
    <dbReference type="NCBI Taxonomy" id="3118750"/>
    <lineage>
        <taxon>Bacteria</taxon>
        <taxon>Pseudomonadati</taxon>
        <taxon>Pseudomonadota</taxon>
        <taxon>Alphaproteobacteria</taxon>
        <taxon>Hyphomicrobiales</taxon>
        <taxon>Methylocystaceae</taxon>
        <taxon>Methylocystis</taxon>
    </lineage>
</organism>
<dbReference type="EMBL" id="JAZHYN010000092">
    <property type="protein sequence ID" value="MEF3368138.1"/>
    <property type="molecule type" value="Genomic_DNA"/>
</dbReference>
<feature type="non-terminal residue" evidence="2">
    <location>
        <position position="689"/>
    </location>
</feature>
<comment type="caution">
    <text evidence="2">The sequence shown here is derived from an EMBL/GenBank/DDBJ whole genome shotgun (WGS) entry which is preliminary data.</text>
</comment>
<protein>
    <submittedName>
        <fullName evidence="2">Peptidoglycan-binding protein</fullName>
    </submittedName>
</protein>
<accession>A0ABU7XNL1</accession>
<proteinExistence type="predicted"/>
<dbReference type="Gene3D" id="1.10.287.1490">
    <property type="match status" value="1"/>
</dbReference>